<gene>
    <name evidence="2" type="ORF">UFOVP1193_74</name>
</gene>
<evidence type="ECO:0000256" key="1">
    <source>
        <dbReference type="SAM" id="MobiDB-lite"/>
    </source>
</evidence>
<dbReference type="EMBL" id="LR797156">
    <property type="protein sequence ID" value="CAB4190576.1"/>
    <property type="molecule type" value="Genomic_DNA"/>
</dbReference>
<reference evidence="2" key="1">
    <citation type="submission" date="2020-05" db="EMBL/GenBank/DDBJ databases">
        <authorList>
            <person name="Chiriac C."/>
            <person name="Salcher M."/>
            <person name="Ghai R."/>
            <person name="Kavagutti S V."/>
        </authorList>
    </citation>
    <scope>NUCLEOTIDE SEQUENCE</scope>
</reference>
<organism evidence="2">
    <name type="scientific">uncultured Caudovirales phage</name>
    <dbReference type="NCBI Taxonomy" id="2100421"/>
    <lineage>
        <taxon>Viruses</taxon>
        <taxon>Duplodnaviria</taxon>
        <taxon>Heunggongvirae</taxon>
        <taxon>Uroviricota</taxon>
        <taxon>Caudoviricetes</taxon>
        <taxon>Peduoviridae</taxon>
        <taxon>Maltschvirus</taxon>
        <taxon>Maltschvirus maltsch</taxon>
    </lineage>
</organism>
<feature type="region of interest" description="Disordered" evidence="1">
    <location>
        <begin position="38"/>
        <end position="72"/>
    </location>
</feature>
<evidence type="ECO:0000313" key="2">
    <source>
        <dbReference type="EMBL" id="CAB4190576.1"/>
    </source>
</evidence>
<accession>A0A6J5R7K2</accession>
<sequence>MKKSAKANALKDMMGRAMAARAGRGAMAAPAAPMGMGMKKGGSFRSSANGIASKGKTKAKQVKMARGGMRGC</sequence>
<proteinExistence type="predicted"/>
<protein>
    <submittedName>
        <fullName evidence="2">Uncharacterized protein</fullName>
    </submittedName>
</protein>
<name>A0A6J5R7K2_9CAUD</name>